<accession>A0A058ZDX4</accession>
<dbReference type="AlphaFoldDB" id="A0A058ZDX4"/>
<proteinExistence type="predicted"/>
<evidence type="ECO:0000256" key="1">
    <source>
        <dbReference type="SAM" id="MobiDB-lite"/>
    </source>
</evidence>
<protein>
    <submittedName>
        <fullName evidence="2">Uncharacterized protein</fullName>
    </submittedName>
</protein>
<gene>
    <name evidence="2" type="ORF">H696_01558</name>
</gene>
<feature type="compositionally biased region" description="Pro residues" evidence="1">
    <location>
        <begin position="1"/>
        <end position="10"/>
    </location>
</feature>
<evidence type="ECO:0000313" key="3">
    <source>
        <dbReference type="Proteomes" id="UP000030693"/>
    </source>
</evidence>
<sequence length="73" mass="7732">MLPATPPTSPPCVRSSRPHGTPSLSRSLFHPVVESSDPKLDVALEGRHGQALLQAGLHPLHSVQADAPIGRRV</sequence>
<organism evidence="2">
    <name type="scientific">Fonticula alba</name>
    <name type="common">Slime mold</name>
    <dbReference type="NCBI Taxonomy" id="691883"/>
    <lineage>
        <taxon>Eukaryota</taxon>
        <taxon>Rotosphaerida</taxon>
        <taxon>Fonticulaceae</taxon>
        <taxon>Fonticula</taxon>
    </lineage>
</organism>
<feature type="region of interest" description="Disordered" evidence="1">
    <location>
        <begin position="1"/>
        <end position="27"/>
    </location>
</feature>
<dbReference type="RefSeq" id="XP_009493734.1">
    <property type="nucleotide sequence ID" value="XM_009495459.1"/>
</dbReference>
<dbReference type="EMBL" id="KB932202">
    <property type="protein sequence ID" value="KCV72156.1"/>
    <property type="molecule type" value="Genomic_DNA"/>
</dbReference>
<reference evidence="2" key="1">
    <citation type="submission" date="2013-04" db="EMBL/GenBank/DDBJ databases">
        <title>The Genome Sequence of Fonticula alba ATCC 38817.</title>
        <authorList>
            <consortium name="The Broad Institute Genomics Platform"/>
            <person name="Russ C."/>
            <person name="Cuomo C."/>
            <person name="Burger G."/>
            <person name="Gray M.W."/>
            <person name="Holland P.W.H."/>
            <person name="King N."/>
            <person name="Lang F.B.F."/>
            <person name="Roger A.J."/>
            <person name="Ruiz-Trillo I."/>
            <person name="Brown M."/>
            <person name="Walker B."/>
            <person name="Young S."/>
            <person name="Zeng Q."/>
            <person name="Gargeya S."/>
            <person name="Fitzgerald M."/>
            <person name="Haas B."/>
            <person name="Abouelleil A."/>
            <person name="Allen A.W."/>
            <person name="Alvarado L."/>
            <person name="Arachchi H.M."/>
            <person name="Berlin A.M."/>
            <person name="Chapman S.B."/>
            <person name="Gainer-Dewar J."/>
            <person name="Goldberg J."/>
            <person name="Griggs A."/>
            <person name="Gujja S."/>
            <person name="Hansen M."/>
            <person name="Howarth C."/>
            <person name="Imamovic A."/>
            <person name="Ireland A."/>
            <person name="Larimer J."/>
            <person name="McCowan C."/>
            <person name="Murphy C."/>
            <person name="Pearson M."/>
            <person name="Poon T.W."/>
            <person name="Priest M."/>
            <person name="Roberts A."/>
            <person name="Saif S."/>
            <person name="Shea T."/>
            <person name="Sisk P."/>
            <person name="Sykes S."/>
            <person name="Wortman J."/>
            <person name="Nusbaum C."/>
            <person name="Birren B."/>
        </authorList>
    </citation>
    <scope>NUCLEOTIDE SEQUENCE [LARGE SCALE GENOMIC DNA]</scope>
    <source>
        <strain evidence="2">ATCC 38817</strain>
    </source>
</reference>
<evidence type="ECO:0000313" key="2">
    <source>
        <dbReference type="EMBL" id="KCV72156.1"/>
    </source>
</evidence>
<dbReference type="GeneID" id="20526283"/>
<keyword evidence="3" id="KW-1185">Reference proteome</keyword>
<dbReference type="Proteomes" id="UP000030693">
    <property type="component" value="Unassembled WGS sequence"/>
</dbReference>
<name>A0A058ZDX4_FONAL</name>